<protein>
    <recommendedName>
        <fullName evidence="3">BTB domain-containing protein</fullName>
    </recommendedName>
</protein>
<sequence length="466" mass="52459">MFSLPQTATAHDPPKLNEDELALINMEEDQKTLDCLLRCCYPVKNPSFLLVAVLDRVLAAAMKYDLEVAIEFSHDYLYTQAVVQPLHVYTIACAYNRESLALRAAMCWKESAAVGSADLFEHGTSRRPRFEGTLAGVSYLQDMGERITAGCFFRLVQHAHGNSQRSFCRQWQPISWIIRPAGEGDDVASLSCQHPFDRPDADLKLMSSDGFTFKAHRIVLEMNVTPESGRTLEDMLYNPVHSTPSAEHGLPTFALSEDGESLALLLQLCYPSRPGTGMAQWNFDKLRSSTTKGVIHSARTYGLLTIVETYKARLLDSAKSEPFVIFFLALSFGWYDIAKIAARELCFFPIHSAYCPEMEDVPAKHYHYLLQYHHKCQSKIRETVASKFYTPSAWFPLNRFDWLVLPEMTARQSGNSLWHALLEKEVAISRKTGGNKYTLDWKAMADAKSAIEGAIESTLNSFDIPA</sequence>
<name>A0A9P3G5G8_9APHY</name>
<dbReference type="Proteomes" id="UP000703269">
    <property type="component" value="Unassembled WGS sequence"/>
</dbReference>
<evidence type="ECO:0008006" key="3">
    <source>
        <dbReference type="Google" id="ProtNLM"/>
    </source>
</evidence>
<keyword evidence="2" id="KW-1185">Reference proteome</keyword>
<proteinExistence type="predicted"/>
<gene>
    <name evidence="1" type="ORF">PsYK624_047260</name>
</gene>
<evidence type="ECO:0000313" key="2">
    <source>
        <dbReference type="Proteomes" id="UP000703269"/>
    </source>
</evidence>
<dbReference type="EMBL" id="BPQB01000010">
    <property type="protein sequence ID" value="GJE88643.1"/>
    <property type="molecule type" value="Genomic_DNA"/>
</dbReference>
<reference evidence="1 2" key="1">
    <citation type="submission" date="2021-08" db="EMBL/GenBank/DDBJ databases">
        <title>Draft Genome Sequence of Phanerochaete sordida strain YK-624.</title>
        <authorList>
            <person name="Mori T."/>
            <person name="Dohra H."/>
            <person name="Suzuki T."/>
            <person name="Kawagishi H."/>
            <person name="Hirai H."/>
        </authorList>
    </citation>
    <scope>NUCLEOTIDE SEQUENCE [LARGE SCALE GENOMIC DNA]</scope>
    <source>
        <strain evidence="1 2">YK-624</strain>
    </source>
</reference>
<accession>A0A9P3G5G8</accession>
<dbReference type="OrthoDB" id="3164835at2759"/>
<organism evidence="1 2">
    <name type="scientific">Phanerochaete sordida</name>
    <dbReference type="NCBI Taxonomy" id="48140"/>
    <lineage>
        <taxon>Eukaryota</taxon>
        <taxon>Fungi</taxon>
        <taxon>Dikarya</taxon>
        <taxon>Basidiomycota</taxon>
        <taxon>Agaricomycotina</taxon>
        <taxon>Agaricomycetes</taxon>
        <taxon>Polyporales</taxon>
        <taxon>Phanerochaetaceae</taxon>
        <taxon>Phanerochaete</taxon>
    </lineage>
</organism>
<comment type="caution">
    <text evidence="1">The sequence shown here is derived from an EMBL/GenBank/DDBJ whole genome shotgun (WGS) entry which is preliminary data.</text>
</comment>
<evidence type="ECO:0000313" key="1">
    <source>
        <dbReference type="EMBL" id="GJE88643.1"/>
    </source>
</evidence>
<dbReference type="AlphaFoldDB" id="A0A9P3G5G8"/>